<feature type="transmembrane region" description="Helical" evidence="1">
    <location>
        <begin position="104"/>
        <end position="128"/>
    </location>
</feature>
<keyword evidence="1" id="KW-1133">Transmembrane helix</keyword>
<keyword evidence="1" id="KW-0812">Transmembrane</keyword>
<accession>A0A7L4ZR73</accession>
<dbReference type="Proteomes" id="UP000464657">
    <property type="component" value="Chromosome"/>
</dbReference>
<keyword evidence="3" id="KW-1185">Reference proteome</keyword>
<evidence type="ECO:0000313" key="2">
    <source>
        <dbReference type="EMBL" id="QHI38980.1"/>
    </source>
</evidence>
<dbReference type="EMBL" id="CP019288">
    <property type="protein sequence ID" value="QHI38980.1"/>
    <property type="molecule type" value="Genomic_DNA"/>
</dbReference>
<keyword evidence="1" id="KW-0472">Membrane</keyword>
<dbReference type="RefSeq" id="WP_160131493.1">
    <property type="nucleotide sequence ID" value="NZ_CP019288.1"/>
</dbReference>
<gene>
    <name evidence="2" type="ORF">IMCC3317_43800</name>
</gene>
<name>A0A7L4ZR73_9FLAO</name>
<feature type="transmembrane region" description="Helical" evidence="1">
    <location>
        <begin position="9"/>
        <end position="29"/>
    </location>
</feature>
<evidence type="ECO:0000313" key="3">
    <source>
        <dbReference type="Proteomes" id="UP000464657"/>
    </source>
</evidence>
<feature type="transmembrane region" description="Helical" evidence="1">
    <location>
        <begin position="72"/>
        <end position="92"/>
    </location>
</feature>
<sequence length="142" mass="15942">MSEKPGPSSVFQVTLFIAAIIFIVFMNKIEPFSSFGFWKKVLVFIVTSFTTMIIYAIATSIITAIYKALIEIVVVILILFNAIFIDSIFYGITPMFDNNNSEGVNIFTALLTLLILDIIIIIVLLPLARIAKSNVFDKDFFD</sequence>
<organism evidence="2 3">
    <name type="scientific">Kordia antarctica</name>
    <dbReference type="NCBI Taxonomy" id="1218801"/>
    <lineage>
        <taxon>Bacteria</taxon>
        <taxon>Pseudomonadati</taxon>
        <taxon>Bacteroidota</taxon>
        <taxon>Flavobacteriia</taxon>
        <taxon>Flavobacteriales</taxon>
        <taxon>Flavobacteriaceae</taxon>
        <taxon>Kordia</taxon>
    </lineage>
</organism>
<reference evidence="2 3" key="1">
    <citation type="journal article" date="2013" name="Int. J. Syst. Evol. Microbiol.">
        <title>Kordia antarctica sp. nov., isolated from Antarctic seawater.</title>
        <authorList>
            <person name="Baek K."/>
            <person name="Choi A."/>
            <person name="Kang I."/>
            <person name="Lee K."/>
            <person name="Cho J.C."/>
        </authorList>
    </citation>
    <scope>NUCLEOTIDE SEQUENCE [LARGE SCALE GENOMIC DNA]</scope>
    <source>
        <strain evidence="2 3">IMCC3317</strain>
    </source>
</reference>
<evidence type="ECO:0000256" key="1">
    <source>
        <dbReference type="SAM" id="Phobius"/>
    </source>
</evidence>
<feature type="transmembrane region" description="Helical" evidence="1">
    <location>
        <begin position="41"/>
        <end position="65"/>
    </location>
</feature>
<dbReference type="KEGG" id="kan:IMCC3317_43800"/>
<dbReference type="AlphaFoldDB" id="A0A7L4ZR73"/>
<protein>
    <submittedName>
        <fullName evidence="2">Uncharacterized protein</fullName>
    </submittedName>
</protein>
<proteinExistence type="predicted"/>